<proteinExistence type="inferred from homology"/>
<accession>A0A8C3SEE8</accession>
<protein>
    <recommendedName>
        <fullName evidence="9">Fucolectin tachylectin-4 pentraxin-1 domain-containing protein</fullName>
    </recommendedName>
</protein>
<dbReference type="InterPro" id="IPR008979">
    <property type="entry name" value="Galactose-bd-like_sf"/>
</dbReference>
<keyword evidence="8" id="KW-1133">Transmembrane helix</keyword>
<keyword evidence="4" id="KW-0479">Metal-binding</keyword>
<feature type="transmembrane region" description="Helical" evidence="8">
    <location>
        <begin position="6"/>
        <end position="26"/>
    </location>
</feature>
<evidence type="ECO:0000256" key="8">
    <source>
        <dbReference type="SAM" id="Phobius"/>
    </source>
</evidence>
<evidence type="ECO:0000256" key="1">
    <source>
        <dbReference type="ARBA" id="ARBA00002219"/>
    </source>
</evidence>
<keyword evidence="6" id="KW-0106">Calcium</keyword>
<evidence type="ECO:0000256" key="6">
    <source>
        <dbReference type="ARBA" id="ARBA00022837"/>
    </source>
</evidence>
<evidence type="ECO:0000259" key="9">
    <source>
        <dbReference type="SMART" id="SM00607"/>
    </source>
</evidence>
<keyword evidence="11" id="KW-1185">Reference proteome</keyword>
<evidence type="ECO:0000256" key="7">
    <source>
        <dbReference type="ARBA" id="ARBA00023157"/>
    </source>
</evidence>
<dbReference type="SMART" id="SM00607">
    <property type="entry name" value="FTP"/>
    <property type="match status" value="1"/>
</dbReference>
<dbReference type="GO" id="GO:0010185">
    <property type="term" value="P:regulation of cellular defense response"/>
    <property type="evidence" value="ECO:0007669"/>
    <property type="project" value="UniProtKB-ARBA"/>
</dbReference>
<comment type="function">
    <text evidence="1">Acts as a defensive agent. Recognizes blood group fucosylated oligosaccharides including A, B, H and Lewis B-type antigens. Does not recognize Lewis A antigen and has low affinity for monovalent haptens.</text>
</comment>
<dbReference type="AlphaFoldDB" id="A0A8C3SEE8"/>
<keyword evidence="7" id="KW-1015">Disulfide bond</keyword>
<evidence type="ECO:0000313" key="10">
    <source>
        <dbReference type="Ensembl" id="ENSCSRP00000012728.1"/>
    </source>
</evidence>
<name>A0A8C3SEE8_CHESE</name>
<dbReference type="GO" id="GO:0042806">
    <property type="term" value="F:fucose binding"/>
    <property type="evidence" value="ECO:0007669"/>
    <property type="project" value="UniProtKB-ARBA"/>
</dbReference>
<comment type="subunit">
    <text evidence="3">Homotrimer.</text>
</comment>
<sequence>GPVDFNIFIFFCLLGFCTVFSCGTIIDYGLGSVSTISCNGLEGRYVTILIPGRSGILTLCEVEVIAQRCIPPPEARNLALGHPATQSSTLEQSMAGKAVDGNCDGNWFHHSCTHTQNEKQPWWMVDLESQHYVSTVIVKNREDCCGERLAGAQIHVGDSEVDHGMQNPM</sequence>
<dbReference type="Proteomes" id="UP000694403">
    <property type="component" value="Unplaced"/>
</dbReference>
<keyword evidence="5" id="KW-0430">Lectin</keyword>
<feature type="domain" description="Fucolectin tachylectin-4 pentraxin-1" evidence="9">
    <location>
        <begin position="75"/>
        <end position="169"/>
    </location>
</feature>
<keyword evidence="8" id="KW-0812">Transmembrane</keyword>
<dbReference type="PANTHER" id="PTHR45713">
    <property type="entry name" value="FTP DOMAIN-CONTAINING PROTEIN"/>
    <property type="match status" value="1"/>
</dbReference>
<reference evidence="10" key="2">
    <citation type="submission" date="2025-09" db="UniProtKB">
        <authorList>
            <consortium name="Ensembl"/>
        </authorList>
    </citation>
    <scope>IDENTIFICATION</scope>
</reference>
<evidence type="ECO:0000256" key="2">
    <source>
        <dbReference type="ARBA" id="ARBA00010147"/>
    </source>
</evidence>
<dbReference type="GO" id="GO:0001868">
    <property type="term" value="P:regulation of complement activation, lectin pathway"/>
    <property type="evidence" value="ECO:0007669"/>
    <property type="project" value="UniProtKB-ARBA"/>
</dbReference>
<dbReference type="PANTHER" id="PTHR45713:SF11">
    <property type="entry name" value="FUCOLECTIN TACHYLECTIN-4 PENTRAXIN-1 DOMAIN-CONTAINING PROTEIN"/>
    <property type="match status" value="1"/>
</dbReference>
<dbReference type="Pfam" id="PF22633">
    <property type="entry name" value="F5_F8_type_C_2"/>
    <property type="match status" value="1"/>
</dbReference>
<evidence type="ECO:0000256" key="3">
    <source>
        <dbReference type="ARBA" id="ARBA00011233"/>
    </source>
</evidence>
<evidence type="ECO:0000256" key="5">
    <source>
        <dbReference type="ARBA" id="ARBA00022734"/>
    </source>
</evidence>
<dbReference type="Gene3D" id="2.60.120.260">
    <property type="entry name" value="Galactose-binding domain-like"/>
    <property type="match status" value="2"/>
</dbReference>
<dbReference type="InterPro" id="IPR006585">
    <property type="entry name" value="FTP1"/>
</dbReference>
<keyword evidence="8" id="KW-0472">Membrane</keyword>
<dbReference type="GO" id="GO:0046872">
    <property type="term" value="F:metal ion binding"/>
    <property type="evidence" value="ECO:0007669"/>
    <property type="project" value="UniProtKB-KW"/>
</dbReference>
<organism evidence="10 11">
    <name type="scientific">Chelydra serpentina</name>
    <name type="common">Snapping turtle</name>
    <name type="synonym">Testudo serpentina</name>
    <dbReference type="NCBI Taxonomy" id="8475"/>
    <lineage>
        <taxon>Eukaryota</taxon>
        <taxon>Metazoa</taxon>
        <taxon>Chordata</taxon>
        <taxon>Craniata</taxon>
        <taxon>Vertebrata</taxon>
        <taxon>Euteleostomi</taxon>
        <taxon>Archelosauria</taxon>
        <taxon>Testudinata</taxon>
        <taxon>Testudines</taxon>
        <taxon>Cryptodira</taxon>
        <taxon>Durocryptodira</taxon>
        <taxon>Americhelydia</taxon>
        <taxon>Chelydroidea</taxon>
        <taxon>Chelydridae</taxon>
        <taxon>Chelydra</taxon>
    </lineage>
</organism>
<dbReference type="SUPFAM" id="SSF49785">
    <property type="entry name" value="Galactose-binding domain-like"/>
    <property type="match status" value="2"/>
</dbReference>
<dbReference type="Ensembl" id="ENSCSRT00000013239.1">
    <property type="protein sequence ID" value="ENSCSRP00000012728.1"/>
    <property type="gene ID" value="ENSCSRG00000009640.1"/>
</dbReference>
<evidence type="ECO:0000313" key="11">
    <source>
        <dbReference type="Proteomes" id="UP000694403"/>
    </source>
</evidence>
<comment type="similarity">
    <text evidence="2">Belongs to the fucolectin family.</text>
</comment>
<dbReference type="InterPro" id="IPR051941">
    <property type="entry name" value="BG_Antigen-Binding_Lectin"/>
</dbReference>
<evidence type="ECO:0000256" key="4">
    <source>
        <dbReference type="ARBA" id="ARBA00022723"/>
    </source>
</evidence>
<reference evidence="10" key="1">
    <citation type="submission" date="2025-08" db="UniProtKB">
        <authorList>
            <consortium name="Ensembl"/>
        </authorList>
    </citation>
    <scope>IDENTIFICATION</scope>
</reference>